<accession>A0A8J3CE77</accession>
<dbReference type="EMBL" id="BMMK01000049">
    <property type="protein sequence ID" value="GGM80624.1"/>
    <property type="molecule type" value="Genomic_DNA"/>
</dbReference>
<name>A0A8J3CE77_9PSEU</name>
<dbReference type="AlphaFoldDB" id="A0A8J3CE77"/>
<protein>
    <submittedName>
        <fullName evidence="2">Uncharacterized protein</fullName>
    </submittedName>
</protein>
<sequence>MERVLTRVSALDPGVPLANRGTPIAHLHVTSVPVPIAGIAEPHQSTVEIILRAVWQGLFTMAEGELLIDRVRRHRLPLSAIDGRLSAGGEPASGTVLTRHSRTVS</sequence>
<feature type="region of interest" description="Disordered" evidence="1">
    <location>
        <begin position="83"/>
        <end position="105"/>
    </location>
</feature>
<dbReference type="Proteomes" id="UP000637578">
    <property type="component" value="Unassembled WGS sequence"/>
</dbReference>
<proteinExistence type="predicted"/>
<keyword evidence="3" id="KW-1185">Reference proteome</keyword>
<evidence type="ECO:0000256" key="1">
    <source>
        <dbReference type="SAM" id="MobiDB-lite"/>
    </source>
</evidence>
<gene>
    <name evidence="2" type="ORF">GCM10012275_59120</name>
</gene>
<evidence type="ECO:0000313" key="2">
    <source>
        <dbReference type="EMBL" id="GGM80624.1"/>
    </source>
</evidence>
<organism evidence="2 3">
    <name type="scientific">Longimycelium tulufanense</name>
    <dbReference type="NCBI Taxonomy" id="907463"/>
    <lineage>
        <taxon>Bacteria</taxon>
        <taxon>Bacillati</taxon>
        <taxon>Actinomycetota</taxon>
        <taxon>Actinomycetes</taxon>
        <taxon>Pseudonocardiales</taxon>
        <taxon>Pseudonocardiaceae</taxon>
        <taxon>Longimycelium</taxon>
    </lineage>
</organism>
<reference evidence="2" key="2">
    <citation type="submission" date="2020-09" db="EMBL/GenBank/DDBJ databases">
        <authorList>
            <person name="Sun Q."/>
            <person name="Zhou Y."/>
        </authorList>
    </citation>
    <scope>NUCLEOTIDE SEQUENCE</scope>
    <source>
        <strain evidence="2">CGMCC 4.5737</strain>
    </source>
</reference>
<reference evidence="2" key="1">
    <citation type="journal article" date="2014" name="Int. J. Syst. Evol. Microbiol.">
        <title>Complete genome sequence of Corynebacterium casei LMG S-19264T (=DSM 44701T), isolated from a smear-ripened cheese.</title>
        <authorList>
            <consortium name="US DOE Joint Genome Institute (JGI-PGF)"/>
            <person name="Walter F."/>
            <person name="Albersmeier A."/>
            <person name="Kalinowski J."/>
            <person name="Ruckert C."/>
        </authorList>
    </citation>
    <scope>NUCLEOTIDE SEQUENCE</scope>
    <source>
        <strain evidence="2">CGMCC 4.5737</strain>
    </source>
</reference>
<comment type="caution">
    <text evidence="2">The sequence shown here is derived from an EMBL/GenBank/DDBJ whole genome shotgun (WGS) entry which is preliminary data.</text>
</comment>
<evidence type="ECO:0000313" key="3">
    <source>
        <dbReference type="Proteomes" id="UP000637578"/>
    </source>
</evidence>